<feature type="region of interest" description="Disordered" evidence="1">
    <location>
        <begin position="110"/>
        <end position="178"/>
    </location>
</feature>
<evidence type="ECO:0000313" key="3">
    <source>
        <dbReference type="Proteomes" id="UP000092555"/>
    </source>
</evidence>
<dbReference type="Proteomes" id="UP000092555">
    <property type="component" value="Unassembled WGS sequence"/>
</dbReference>
<evidence type="ECO:0000313" key="2">
    <source>
        <dbReference type="EMBL" id="OBA24133.1"/>
    </source>
</evidence>
<feature type="compositionally biased region" description="Polar residues" evidence="1">
    <location>
        <begin position="169"/>
        <end position="178"/>
    </location>
</feature>
<protein>
    <submittedName>
        <fullName evidence="2">Uncharacterized protein</fullName>
    </submittedName>
</protein>
<feature type="compositionally biased region" description="Basic residues" evidence="1">
    <location>
        <begin position="138"/>
        <end position="157"/>
    </location>
</feature>
<accession>A0A1A0HJZ6</accession>
<keyword evidence="3" id="KW-1185">Reference proteome</keyword>
<dbReference type="RefSeq" id="XP_018714614.1">
    <property type="nucleotide sequence ID" value="XM_018853731.1"/>
</dbReference>
<sequence length="178" mass="19322">MHSSRPQTSYFFCFPLPPAVGLGWPSWPARGPGAHHTINSTHHKPAPTTPSSFLARLFQAAASDILRAAARKVRPLELAAGPRPLFVSAGPLDVFLLVFFVSARRVAPAGPSTATTAKHPGTSHPSTLCDAPSARLSTPKRTKTPKKHHKHKHHTEKRTKNTNTNSNKQQQVATNNNK</sequence>
<evidence type="ECO:0000256" key="1">
    <source>
        <dbReference type="SAM" id="MobiDB-lite"/>
    </source>
</evidence>
<proteinExistence type="predicted"/>
<dbReference type="GeneID" id="30026707"/>
<comment type="caution">
    <text evidence="2">The sequence shown here is derived from an EMBL/GenBank/DDBJ whole genome shotgun (WGS) entry which is preliminary data.</text>
</comment>
<name>A0A1A0HJZ6_9ASCO</name>
<organism evidence="2 3">
    <name type="scientific">Metschnikowia bicuspidata var. bicuspidata NRRL YB-4993</name>
    <dbReference type="NCBI Taxonomy" id="869754"/>
    <lineage>
        <taxon>Eukaryota</taxon>
        <taxon>Fungi</taxon>
        <taxon>Dikarya</taxon>
        <taxon>Ascomycota</taxon>
        <taxon>Saccharomycotina</taxon>
        <taxon>Pichiomycetes</taxon>
        <taxon>Metschnikowiaceae</taxon>
        <taxon>Metschnikowia</taxon>
    </lineage>
</organism>
<reference evidence="2 3" key="1">
    <citation type="submission" date="2016-05" db="EMBL/GenBank/DDBJ databases">
        <title>Comparative genomics of biotechnologically important yeasts.</title>
        <authorList>
            <consortium name="DOE Joint Genome Institute"/>
            <person name="Riley R."/>
            <person name="Haridas S."/>
            <person name="Wolfe K.H."/>
            <person name="Lopes M.R."/>
            <person name="Hittinger C.T."/>
            <person name="Goker M."/>
            <person name="Salamov A."/>
            <person name="Wisecaver J."/>
            <person name="Long T.M."/>
            <person name="Aerts A.L."/>
            <person name="Barry K."/>
            <person name="Choi C."/>
            <person name="Clum A."/>
            <person name="Coughlan A.Y."/>
            <person name="Deshpande S."/>
            <person name="Douglass A.P."/>
            <person name="Hanson S.J."/>
            <person name="Klenk H.-P."/>
            <person name="LaButti K."/>
            <person name="Lapidus A."/>
            <person name="Lindquist E."/>
            <person name="Lipzen A."/>
            <person name="Meier-kolthoff J.P."/>
            <person name="Ohm R.A."/>
            <person name="Otillar R.P."/>
            <person name="Pangilinan J."/>
            <person name="Peng Y."/>
            <person name="Rokas A."/>
            <person name="Rosa C.A."/>
            <person name="Scheuner C."/>
            <person name="Sibirny A.A."/>
            <person name="Slot J.C."/>
            <person name="Stielow J.B."/>
            <person name="Sun H."/>
            <person name="Kurtzman C.P."/>
            <person name="Blackwell M."/>
            <person name="Grigoriev I.V."/>
            <person name="Jeffries T.W."/>
        </authorList>
    </citation>
    <scope>NUCLEOTIDE SEQUENCE [LARGE SCALE GENOMIC DNA]</scope>
    <source>
        <strain evidence="2 3">NRRL YB-4993</strain>
    </source>
</reference>
<dbReference type="AlphaFoldDB" id="A0A1A0HJZ6"/>
<dbReference type="EMBL" id="LXTC01000001">
    <property type="protein sequence ID" value="OBA24133.1"/>
    <property type="molecule type" value="Genomic_DNA"/>
</dbReference>
<gene>
    <name evidence="2" type="ORF">METBIDRAFT_10301</name>
</gene>